<evidence type="ECO:0000256" key="1">
    <source>
        <dbReference type="SAM" id="Coils"/>
    </source>
</evidence>
<evidence type="ECO:0008006" key="4">
    <source>
        <dbReference type="Google" id="ProtNLM"/>
    </source>
</evidence>
<sequence length="194" mass="22909">MRSNRHMPAAAKSLVETFRKENLPVGKVSSVFCGEYVGFDDRDCYNHLRNVRHRQLDMGDAQWVLNYFRKKQSENPQFFYAIQCDENDRATNSYNIFLVDIIPDHFILPRWRQEANKFRVTELQVLEKDGNAEESKTLRLGHISDWASIVGLSSRREVKAFNRYEQRKKEKSLIAELQNKKKRVNKIAELEEKV</sequence>
<evidence type="ECO:0000313" key="3">
    <source>
        <dbReference type="Proteomes" id="UP001237642"/>
    </source>
</evidence>
<dbReference type="AlphaFoldDB" id="A0AAD8HFD4"/>
<dbReference type="Proteomes" id="UP001237642">
    <property type="component" value="Unassembled WGS sequence"/>
</dbReference>
<reference evidence="2" key="1">
    <citation type="submission" date="2023-02" db="EMBL/GenBank/DDBJ databases">
        <title>Genome of toxic invasive species Heracleum sosnowskyi carries increased number of genes despite the absence of recent whole-genome duplications.</title>
        <authorList>
            <person name="Schelkunov M."/>
            <person name="Shtratnikova V."/>
            <person name="Makarenko M."/>
            <person name="Klepikova A."/>
            <person name="Omelchenko D."/>
            <person name="Novikova G."/>
            <person name="Obukhova E."/>
            <person name="Bogdanov V."/>
            <person name="Penin A."/>
            <person name="Logacheva M."/>
        </authorList>
    </citation>
    <scope>NUCLEOTIDE SEQUENCE</scope>
    <source>
        <strain evidence="2">Hsosn_3</strain>
        <tissue evidence="2">Leaf</tissue>
    </source>
</reference>
<comment type="caution">
    <text evidence="2">The sequence shown here is derived from an EMBL/GenBank/DDBJ whole genome shotgun (WGS) entry which is preliminary data.</text>
</comment>
<protein>
    <recommendedName>
        <fullName evidence="4">Protein FAR1-RELATED SEQUENCE</fullName>
    </recommendedName>
</protein>
<name>A0AAD8HFD4_9APIA</name>
<gene>
    <name evidence="2" type="ORF">POM88_040673</name>
</gene>
<keyword evidence="3" id="KW-1185">Reference proteome</keyword>
<dbReference type="EMBL" id="JAUIZM010000009">
    <property type="protein sequence ID" value="KAK1365112.1"/>
    <property type="molecule type" value="Genomic_DNA"/>
</dbReference>
<reference evidence="2" key="2">
    <citation type="submission" date="2023-05" db="EMBL/GenBank/DDBJ databases">
        <authorList>
            <person name="Schelkunov M.I."/>
        </authorList>
    </citation>
    <scope>NUCLEOTIDE SEQUENCE</scope>
    <source>
        <strain evidence="2">Hsosn_3</strain>
        <tissue evidence="2">Leaf</tissue>
    </source>
</reference>
<keyword evidence="1" id="KW-0175">Coiled coil</keyword>
<organism evidence="2 3">
    <name type="scientific">Heracleum sosnowskyi</name>
    <dbReference type="NCBI Taxonomy" id="360622"/>
    <lineage>
        <taxon>Eukaryota</taxon>
        <taxon>Viridiplantae</taxon>
        <taxon>Streptophyta</taxon>
        <taxon>Embryophyta</taxon>
        <taxon>Tracheophyta</taxon>
        <taxon>Spermatophyta</taxon>
        <taxon>Magnoliopsida</taxon>
        <taxon>eudicotyledons</taxon>
        <taxon>Gunneridae</taxon>
        <taxon>Pentapetalae</taxon>
        <taxon>asterids</taxon>
        <taxon>campanulids</taxon>
        <taxon>Apiales</taxon>
        <taxon>Apiaceae</taxon>
        <taxon>Apioideae</taxon>
        <taxon>apioid superclade</taxon>
        <taxon>Tordylieae</taxon>
        <taxon>Tordyliinae</taxon>
        <taxon>Heracleum</taxon>
    </lineage>
</organism>
<proteinExistence type="predicted"/>
<dbReference type="PANTHER" id="PTHR47718">
    <property type="entry name" value="OS01G0519700 PROTEIN"/>
    <property type="match status" value="1"/>
</dbReference>
<accession>A0AAD8HFD4</accession>
<evidence type="ECO:0000313" key="2">
    <source>
        <dbReference type="EMBL" id="KAK1365112.1"/>
    </source>
</evidence>
<feature type="coiled-coil region" evidence="1">
    <location>
        <begin position="167"/>
        <end position="194"/>
    </location>
</feature>